<feature type="compositionally biased region" description="Low complexity" evidence="7">
    <location>
        <begin position="127"/>
        <end position="149"/>
    </location>
</feature>
<comment type="caution">
    <text evidence="9">The sequence shown here is derived from an EMBL/GenBank/DDBJ whole genome shotgun (WGS) entry which is preliminary data.</text>
</comment>
<dbReference type="GO" id="GO:0045910">
    <property type="term" value="P:negative regulation of DNA recombination"/>
    <property type="evidence" value="ECO:0007669"/>
    <property type="project" value="TreeGrafter"/>
</dbReference>
<dbReference type="InterPro" id="IPR005818">
    <property type="entry name" value="Histone_H1/H5_H15"/>
</dbReference>
<dbReference type="PANTHER" id="PTHR11467">
    <property type="entry name" value="HISTONE H1"/>
    <property type="match status" value="1"/>
</dbReference>
<evidence type="ECO:0000256" key="1">
    <source>
        <dbReference type="ARBA" id="ARBA00004123"/>
    </source>
</evidence>
<accession>A0AAP0B938</accession>
<feature type="domain" description="H15" evidence="8">
    <location>
        <begin position="54"/>
        <end position="124"/>
    </location>
</feature>
<feature type="compositionally biased region" description="Low complexity" evidence="7">
    <location>
        <begin position="234"/>
        <end position="251"/>
    </location>
</feature>
<evidence type="ECO:0000256" key="7">
    <source>
        <dbReference type="SAM" id="MobiDB-lite"/>
    </source>
</evidence>
<dbReference type="PROSITE" id="PS51504">
    <property type="entry name" value="H15"/>
    <property type="match status" value="1"/>
</dbReference>
<gene>
    <name evidence="9" type="ORF">KSP39_PZI015456</name>
</gene>
<dbReference type="SMART" id="SM00526">
    <property type="entry name" value="H15"/>
    <property type="match status" value="1"/>
</dbReference>
<feature type="compositionally biased region" description="Low complexity" evidence="7">
    <location>
        <begin position="168"/>
        <end position="190"/>
    </location>
</feature>
<feature type="region of interest" description="Disordered" evidence="7">
    <location>
        <begin position="20"/>
        <end position="56"/>
    </location>
</feature>
<evidence type="ECO:0000256" key="4">
    <source>
        <dbReference type="ARBA" id="ARBA00023125"/>
    </source>
</evidence>
<name>A0AAP0B938_9ASPA</name>
<feature type="compositionally biased region" description="Low complexity" evidence="7">
    <location>
        <begin position="209"/>
        <end position="227"/>
    </location>
</feature>
<dbReference type="SUPFAM" id="SSF46785">
    <property type="entry name" value="Winged helix' DNA-binding domain"/>
    <property type="match status" value="1"/>
</dbReference>
<keyword evidence="5 6" id="KW-0539">Nucleus</keyword>
<dbReference type="GO" id="GO:0030261">
    <property type="term" value="P:chromosome condensation"/>
    <property type="evidence" value="ECO:0007669"/>
    <property type="project" value="TreeGrafter"/>
</dbReference>
<evidence type="ECO:0000256" key="2">
    <source>
        <dbReference type="ARBA" id="ARBA00004286"/>
    </source>
</evidence>
<dbReference type="CDD" id="cd00073">
    <property type="entry name" value="H15"/>
    <property type="match status" value="1"/>
</dbReference>
<dbReference type="GO" id="GO:0030527">
    <property type="term" value="F:structural constituent of chromatin"/>
    <property type="evidence" value="ECO:0007669"/>
    <property type="project" value="InterPro"/>
</dbReference>
<keyword evidence="10" id="KW-1185">Reference proteome</keyword>
<dbReference type="PRINTS" id="PR00624">
    <property type="entry name" value="HISTONEH5"/>
</dbReference>
<dbReference type="Proteomes" id="UP001418222">
    <property type="component" value="Unassembled WGS sequence"/>
</dbReference>
<evidence type="ECO:0000256" key="5">
    <source>
        <dbReference type="ARBA" id="ARBA00023242"/>
    </source>
</evidence>
<comment type="similarity">
    <text evidence="6">Belongs to the histone H1/H5 family.</text>
</comment>
<sequence>MATEVAVPAAVENIVEDSAPVAPTADKPQVAAGVGKKKSNPKVKKVSKPRSGSTHPTYLEMIGEAITSLKERTGSSQYAIAKFIEEKHKAHLPPNFSKVLLVQLRKFSASGKLTKVKNSYKLPAITKKPAASAPSIAKKPAATKPKSTSVTKAKPKAKLVVKPKKKVAPAIKPKTAVKVTKPKPKTVAAKTSRRPAKAAKTSAKDAPGKKAVMAKKPAVAPKATAPVKKTKASKGAAKPQAKKTAAVKAKK</sequence>
<evidence type="ECO:0000313" key="9">
    <source>
        <dbReference type="EMBL" id="KAK8933749.1"/>
    </source>
</evidence>
<dbReference type="InterPro" id="IPR005819">
    <property type="entry name" value="H1/H5"/>
</dbReference>
<evidence type="ECO:0000259" key="8">
    <source>
        <dbReference type="PROSITE" id="PS51504"/>
    </source>
</evidence>
<dbReference type="AlphaFoldDB" id="A0AAP0B938"/>
<evidence type="ECO:0000313" key="10">
    <source>
        <dbReference type="Proteomes" id="UP001418222"/>
    </source>
</evidence>
<comment type="subcellular location">
    <subcellularLocation>
        <location evidence="2">Chromosome</location>
    </subcellularLocation>
    <subcellularLocation>
        <location evidence="1 6">Nucleus</location>
    </subcellularLocation>
</comment>
<dbReference type="Gene3D" id="1.10.10.10">
    <property type="entry name" value="Winged helix-like DNA-binding domain superfamily/Winged helix DNA-binding domain"/>
    <property type="match status" value="1"/>
</dbReference>
<dbReference type="InterPro" id="IPR036390">
    <property type="entry name" value="WH_DNA-bd_sf"/>
</dbReference>
<dbReference type="GO" id="GO:0005634">
    <property type="term" value="C:nucleus"/>
    <property type="evidence" value="ECO:0007669"/>
    <property type="project" value="UniProtKB-SubCell"/>
</dbReference>
<dbReference type="PANTHER" id="PTHR11467:SF131">
    <property type="entry name" value="HISTONE H1"/>
    <property type="match status" value="1"/>
</dbReference>
<evidence type="ECO:0000256" key="3">
    <source>
        <dbReference type="ARBA" id="ARBA00022454"/>
    </source>
</evidence>
<dbReference type="InterPro" id="IPR036388">
    <property type="entry name" value="WH-like_DNA-bd_sf"/>
</dbReference>
<proteinExistence type="inferred from homology"/>
<dbReference type="GO" id="GO:0031492">
    <property type="term" value="F:nucleosomal DNA binding"/>
    <property type="evidence" value="ECO:0007669"/>
    <property type="project" value="TreeGrafter"/>
</dbReference>
<reference evidence="9 10" key="1">
    <citation type="journal article" date="2022" name="Nat. Plants">
        <title>Genomes of leafy and leafless Platanthera orchids illuminate the evolution of mycoheterotrophy.</title>
        <authorList>
            <person name="Li M.H."/>
            <person name="Liu K.W."/>
            <person name="Li Z."/>
            <person name="Lu H.C."/>
            <person name="Ye Q.L."/>
            <person name="Zhang D."/>
            <person name="Wang J.Y."/>
            <person name="Li Y.F."/>
            <person name="Zhong Z.M."/>
            <person name="Liu X."/>
            <person name="Yu X."/>
            <person name="Liu D.K."/>
            <person name="Tu X.D."/>
            <person name="Liu B."/>
            <person name="Hao Y."/>
            <person name="Liao X.Y."/>
            <person name="Jiang Y.T."/>
            <person name="Sun W.H."/>
            <person name="Chen J."/>
            <person name="Chen Y.Q."/>
            <person name="Ai Y."/>
            <person name="Zhai J.W."/>
            <person name="Wu S.S."/>
            <person name="Zhou Z."/>
            <person name="Hsiao Y.Y."/>
            <person name="Wu W.L."/>
            <person name="Chen Y.Y."/>
            <person name="Lin Y.F."/>
            <person name="Hsu J.L."/>
            <person name="Li C.Y."/>
            <person name="Wang Z.W."/>
            <person name="Zhao X."/>
            <person name="Zhong W.Y."/>
            <person name="Ma X.K."/>
            <person name="Ma L."/>
            <person name="Huang J."/>
            <person name="Chen G.Z."/>
            <person name="Huang M.Z."/>
            <person name="Huang L."/>
            <person name="Peng D.H."/>
            <person name="Luo Y.B."/>
            <person name="Zou S.Q."/>
            <person name="Chen S.P."/>
            <person name="Lan S."/>
            <person name="Tsai W.C."/>
            <person name="Van de Peer Y."/>
            <person name="Liu Z.J."/>
        </authorList>
    </citation>
    <scope>NUCLEOTIDE SEQUENCE [LARGE SCALE GENOMIC DNA]</scope>
    <source>
        <strain evidence="9">Lor287</strain>
    </source>
</reference>
<dbReference type="GO" id="GO:0000786">
    <property type="term" value="C:nucleosome"/>
    <property type="evidence" value="ECO:0007669"/>
    <property type="project" value="InterPro"/>
</dbReference>
<dbReference type="EMBL" id="JBBWWQ010000013">
    <property type="protein sequence ID" value="KAK8933749.1"/>
    <property type="molecule type" value="Genomic_DNA"/>
</dbReference>
<dbReference type="Pfam" id="PF00538">
    <property type="entry name" value="Linker_histone"/>
    <property type="match status" value="1"/>
</dbReference>
<dbReference type="GO" id="GO:0003690">
    <property type="term" value="F:double-stranded DNA binding"/>
    <property type="evidence" value="ECO:0007669"/>
    <property type="project" value="TreeGrafter"/>
</dbReference>
<feature type="region of interest" description="Disordered" evidence="7">
    <location>
        <begin position="127"/>
        <end position="251"/>
    </location>
</feature>
<feature type="compositionally biased region" description="Basic residues" evidence="7">
    <location>
        <begin position="153"/>
        <end position="167"/>
    </location>
</feature>
<keyword evidence="3 6" id="KW-0158">Chromosome</keyword>
<evidence type="ECO:0000256" key="6">
    <source>
        <dbReference type="RuleBase" id="RU003894"/>
    </source>
</evidence>
<protein>
    <recommendedName>
        <fullName evidence="8">H15 domain-containing protein</fullName>
    </recommendedName>
</protein>
<organism evidence="9 10">
    <name type="scientific">Platanthera zijinensis</name>
    <dbReference type="NCBI Taxonomy" id="2320716"/>
    <lineage>
        <taxon>Eukaryota</taxon>
        <taxon>Viridiplantae</taxon>
        <taxon>Streptophyta</taxon>
        <taxon>Embryophyta</taxon>
        <taxon>Tracheophyta</taxon>
        <taxon>Spermatophyta</taxon>
        <taxon>Magnoliopsida</taxon>
        <taxon>Liliopsida</taxon>
        <taxon>Asparagales</taxon>
        <taxon>Orchidaceae</taxon>
        <taxon>Orchidoideae</taxon>
        <taxon>Orchideae</taxon>
        <taxon>Orchidinae</taxon>
        <taxon>Platanthera</taxon>
    </lineage>
</organism>
<keyword evidence="4 6" id="KW-0238">DNA-binding</keyword>
<dbReference type="GO" id="GO:0006334">
    <property type="term" value="P:nucleosome assembly"/>
    <property type="evidence" value="ECO:0007669"/>
    <property type="project" value="InterPro"/>
</dbReference>
<feature type="compositionally biased region" description="Basic residues" evidence="7">
    <location>
        <begin position="35"/>
        <end position="48"/>
    </location>
</feature>